<reference evidence="1 2" key="1">
    <citation type="submission" date="2019-01" db="EMBL/GenBank/DDBJ databases">
        <authorList>
            <person name="Sayadi A."/>
        </authorList>
    </citation>
    <scope>NUCLEOTIDE SEQUENCE [LARGE SCALE GENOMIC DNA]</scope>
</reference>
<gene>
    <name evidence="1" type="ORF">CALMAC_LOCUS7050</name>
</gene>
<dbReference type="EMBL" id="CAACVG010007203">
    <property type="protein sequence ID" value="VEN44151.1"/>
    <property type="molecule type" value="Genomic_DNA"/>
</dbReference>
<dbReference type="AlphaFoldDB" id="A0A653C8A5"/>
<sequence length="76" mass="8352">MAASTTSPFFLAHPTAGFVVPNSTRAAVLPRQTVSKRHFTANGKQEQDGEEQVSFHDEDSLEICLLTFEVEISCLL</sequence>
<dbReference type="OrthoDB" id="6791601at2759"/>
<name>A0A653C8A5_CALMS</name>
<protein>
    <submittedName>
        <fullName evidence="1">Uncharacterized protein</fullName>
    </submittedName>
</protein>
<dbReference type="Proteomes" id="UP000410492">
    <property type="component" value="Unassembled WGS sequence"/>
</dbReference>
<evidence type="ECO:0000313" key="1">
    <source>
        <dbReference type="EMBL" id="VEN44151.1"/>
    </source>
</evidence>
<keyword evidence="2" id="KW-1185">Reference proteome</keyword>
<proteinExistence type="predicted"/>
<evidence type="ECO:0000313" key="2">
    <source>
        <dbReference type="Proteomes" id="UP000410492"/>
    </source>
</evidence>
<organism evidence="1 2">
    <name type="scientific">Callosobruchus maculatus</name>
    <name type="common">Southern cowpea weevil</name>
    <name type="synonym">Pulse bruchid</name>
    <dbReference type="NCBI Taxonomy" id="64391"/>
    <lineage>
        <taxon>Eukaryota</taxon>
        <taxon>Metazoa</taxon>
        <taxon>Ecdysozoa</taxon>
        <taxon>Arthropoda</taxon>
        <taxon>Hexapoda</taxon>
        <taxon>Insecta</taxon>
        <taxon>Pterygota</taxon>
        <taxon>Neoptera</taxon>
        <taxon>Endopterygota</taxon>
        <taxon>Coleoptera</taxon>
        <taxon>Polyphaga</taxon>
        <taxon>Cucujiformia</taxon>
        <taxon>Chrysomeloidea</taxon>
        <taxon>Chrysomelidae</taxon>
        <taxon>Bruchinae</taxon>
        <taxon>Bruchini</taxon>
        <taxon>Callosobruchus</taxon>
    </lineage>
</organism>
<accession>A0A653C8A5</accession>